<feature type="domain" description="Vitellogenin" evidence="2">
    <location>
        <begin position="62"/>
        <end position="137"/>
    </location>
</feature>
<dbReference type="InterPro" id="IPR015819">
    <property type="entry name" value="Lipid_transp_b-sht_shell"/>
</dbReference>
<dbReference type="Gene3D" id="2.30.230.10">
    <property type="entry name" value="Lipovitellin, beta-sheet shell regions, chain A"/>
    <property type="match status" value="1"/>
</dbReference>
<dbReference type="SUPFAM" id="SSF56968">
    <property type="entry name" value="Lipovitellin-phosvitin complex, beta-sheet shell regions"/>
    <property type="match status" value="1"/>
</dbReference>
<reference evidence="3" key="1">
    <citation type="submission" date="2020-11" db="EMBL/GenBank/DDBJ databases">
        <authorList>
            <person name="Tran Van P."/>
        </authorList>
    </citation>
    <scope>NUCLEOTIDE SEQUENCE</scope>
</reference>
<keyword evidence="1" id="KW-0732">Signal</keyword>
<evidence type="ECO:0000313" key="3">
    <source>
        <dbReference type="EMBL" id="CAD7591087.1"/>
    </source>
</evidence>
<evidence type="ECO:0000259" key="2">
    <source>
        <dbReference type="Pfam" id="PF01347"/>
    </source>
</evidence>
<dbReference type="GO" id="GO:0005783">
    <property type="term" value="C:endoplasmic reticulum"/>
    <property type="evidence" value="ECO:0007669"/>
    <property type="project" value="TreeGrafter"/>
</dbReference>
<proteinExistence type="predicted"/>
<dbReference type="InterPro" id="IPR015816">
    <property type="entry name" value="Vitellinogen_b-sht_N"/>
</dbReference>
<dbReference type="InterPro" id="IPR001747">
    <property type="entry name" value="Vitellogenin_N"/>
</dbReference>
<evidence type="ECO:0000256" key="1">
    <source>
        <dbReference type="ARBA" id="ARBA00022729"/>
    </source>
</evidence>
<dbReference type="GO" id="GO:0042157">
    <property type="term" value="P:lipoprotein metabolic process"/>
    <property type="evidence" value="ECO:0007669"/>
    <property type="project" value="TreeGrafter"/>
</dbReference>
<accession>A0A7R9PL14</accession>
<dbReference type="GO" id="GO:0016323">
    <property type="term" value="C:basolateral plasma membrane"/>
    <property type="evidence" value="ECO:0007669"/>
    <property type="project" value="TreeGrafter"/>
</dbReference>
<dbReference type="Pfam" id="PF01347">
    <property type="entry name" value="Vitellogenin_N"/>
    <property type="match status" value="1"/>
</dbReference>
<sequence length="176" mass="19468">MASAHTRAKSTASGRHLLAKIVPTNADRGCHVVSTTNPTVVSSPQLLIKSRKAPAPEGFIAHSSKLEGFANSPYYVHWSKGVIQHVYIVEDEELSLVNFKKGVASFFQFQLLDTQQTEKDSSGKCVVTYTSKDPHNFKKTKTNCVSGKNIPFILHPDEGTPFCWNVQDQGMHLILQ</sequence>
<dbReference type="GO" id="GO:0005548">
    <property type="term" value="F:phospholipid transporter activity"/>
    <property type="evidence" value="ECO:0007669"/>
    <property type="project" value="InterPro"/>
</dbReference>
<gene>
    <name evidence="3" type="ORF">TGEB3V08_LOCUS4448</name>
</gene>
<dbReference type="PANTHER" id="PTHR13024:SF0">
    <property type="entry name" value="MICROSOMAL TRIACYLGLYCEROL TRANSFER PROTEIN"/>
    <property type="match status" value="1"/>
</dbReference>
<dbReference type="GO" id="GO:0005794">
    <property type="term" value="C:Golgi apparatus"/>
    <property type="evidence" value="ECO:0007669"/>
    <property type="project" value="TreeGrafter"/>
</dbReference>
<dbReference type="PANTHER" id="PTHR13024">
    <property type="entry name" value="MICROSOMAL TRIGLYCERIDE TRANSFER PROTEIN, LARGE SUBUNIT"/>
    <property type="match status" value="1"/>
</dbReference>
<dbReference type="InterPro" id="IPR039988">
    <property type="entry name" value="MTTP"/>
</dbReference>
<dbReference type="AlphaFoldDB" id="A0A7R9PL14"/>
<protein>
    <recommendedName>
        <fullName evidence="2">Vitellogenin domain-containing protein</fullName>
    </recommendedName>
</protein>
<organism evidence="3">
    <name type="scientific">Timema genevievae</name>
    <name type="common">Walking stick</name>
    <dbReference type="NCBI Taxonomy" id="629358"/>
    <lineage>
        <taxon>Eukaryota</taxon>
        <taxon>Metazoa</taxon>
        <taxon>Ecdysozoa</taxon>
        <taxon>Arthropoda</taxon>
        <taxon>Hexapoda</taxon>
        <taxon>Insecta</taxon>
        <taxon>Pterygota</taxon>
        <taxon>Neoptera</taxon>
        <taxon>Polyneoptera</taxon>
        <taxon>Phasmatodea</taxon>
        <taxon>Timematodea</taxon>
        <taxon>Timematoidea</taxon>
        <taxon>Timematidae</taxon>
        <taxon>Timema</taxon>
    </lineage>
</organism>
<name>A0A7R9PL14_TIMGE</name>
<dbReference type="EMBL" id="OE840544">
    <property type="protein sequence ID" value="CAD7591087.1"/>
    <property type="molecule type" value="Genomic_DNA"/>
</dbReference>